<dbReference type="GO" id="GO:0030170">
    <property type="term" value="F:pyridoxal phosphate binding"/>
    <property type="evidence" value="ECO:0007669"/>
    <property type="project" value="InterPro"/>
</dbReference>
<dbReference type="GO" id="GO:0003700">
    <property type="term" value="F:DNA-binding transcription factor activity"/>
    <property type="evidence" value="ECO:0007669"/>
    <property type="project" value="InterPro"/>
</dbReference>
<dbReference type="AlphaFoldDB" id="A0A1M6A6M5"/>
<accession>A0A1M6A6M5</accession>
<dbReference type="GO" id="GO:0003677">
    <property type="term" value="F:DNA binding"/>
    <property type="evidence" value="ECO:0007669"/>
    <property type="project" value="UniProtKB-KW"/>
</dbReference>
<dbReference type="SUPFAM" id="SSF46785">
    <property type="entry name" value="Winged helix' DNA-binding domain"/>
    <property type="match status" value="1"/>
</dbReference>
<proteinExistence type="inferred from homology"/>
<dbReference type="OrthoDB" id="9804020at2"/>
<dbReference type="SMART" id="SM00345">
    <property type="entry name" value="HTH_GNTR"/>
    <property type="match status" value="1"/>
</dbReference>
<dbReference type="CDD" id="cd00609">
    <property type="entry name" value="AAT_like"/>
    <property type="match status" value="1"/>
</dbReference>
<dbReference type="PANTHER" id="PTHR46577">
    <property type="entry name" value="HTH-TYPE TRANSCRIPTIONAL REGULATORY PROTEIN GABR"/>
    <property type="match status" value="1"/>
</dbReference>
<keyword evidence="5" id="KW-0804">Transcription</keyword>
<dbReference type="PANTHER" id="PTHR46577:SF1">
    <property type="entry name" value="HTH-TYPE TRANSCRIPTIONAL REGULATORY PROTEIN GABR"/>
    <property type="match status" value="1"/>
</dbReference>
<gene>
    <name evidence="7" type="primary">ydcR_2</name>
    <name evidence="7" type="ORF">VA7868_03493</name>
</gene>
<dbReference type="PROSITE" id="PS50949">
    <property type="entry name" value="HTH_GNTR"/>
    <property type="match status" value="1"/>
</dbReference>
<dbReference type="Gene3D" id="1.10.10.10">
    <property type="entry name" value="Winged helix-like DNA-binding domain superfamily/Winged helix DNA-binding domain"/>
    <property type="match status" value="1"/>
</dbReference>
<reference evidence="7 8" key="1">
    <citation type="submission" date="2016-11" db="EMBL/GenBank/DDBJ databases">
        <authorList>
            <person name="Jaros S."/>
            <person name="Januszkiewicz K."/>
            <person name="Wedrychowicz H."/>
        </authorList>
    </citation>
    <scope>NUCLEOTIDE SEQUENCE [LARGE SCALE GENOMIC DNA]</scope>
    <source>
        <strain evidence="7 8">CECT 7868</strain>
    </source>
</reference>
<evidence type="ECO:0000256" key="4">
    <source>
        <dbReference type="ARBA" id="ARBA00023125"/>
    </source>
</evidence>
<keyword evidence="4" id="KW-0238">DNA-binding</keyword>
<dbReference type="CDD" id="cd07377">
    <property type="entry name" value="WHTH_GntR"/>
    <property type="match status" value="1"/>
</dbReference>
<dbReference type="Pfam" id="PF00392">
    <property type="entry name" value="GntR"/>
    <property type="match status" value="1"/>
</dbReference>
<dbReference type="InterPro" id="IPR051446">
    <property type="entry name" value="HTH_trans_reg/aminotransferase"/>
</dbReference>
<evidence type="ECO:0000256" key="2">
    <source>
        <dbReference type="ARBA" id="ARBA00022898"/>
    </source>
</evidence>
<comment type="similarity">
    <text evidence="1">In the C-terminal section; belongs to the class-I pyridoxal-phosphate-dependent aminotransferase family.</text>
</comment>
<evidence type="ECO:0000259" key="6">
    <source>
        <dbReference type="PROSITE" id="PS50949"/>
    </source>
</evidence>
<keyword evidence="2" id="KW-0663">Pyridoxal phosphate</keyword>
<evidence type="ECO:0000313" key="7">
    <source>
        <dbReference type="EMBL" id="SHI32120.1"/>
    </source>
</evidence>
<dbReference type="Gene3D" id="3.40.640.10">
    <property type="entry name" value="Type I PLP-dependent aspartate aminotransferase-like (Major domain)"/>
    <property type="match status" value="1"/>
</dbReference>
<dbReference type="EMBL" id="FQXZ01000039">
    <property type="protein sequence ID" value="SHI32120.1"/>
    <property type="molecule type" value="Genomic_DNA"/>
</dbReference>
<organism evidence="7 8">
    <name type="scientific">Vibrio aerogenes CECT 7868</name>
    <dbReference type="NCBI Taxonomy" id="1216006"/>
    <lineage>
        <taxon>Bacteria</taxon>
        <taxon>Pseudomonadati</taxon>
        <taxon>Pseudomonadota</taxon>
        <taxon>Gammaproteobacteria</taxon>
        <taxon>Vibrionales</taxon>
        <taxon>Vibrionaceae</taxon>
        <taxon>Vibrio</taxon>
    </lineage>
</organism>
<keyword evidence="8" id="KW-1185">Reference proteome</keyword>
<evidence type="ECO:0000256" key="3">
    <source>
        <dbReference type="ARBA" id="ARBA00023015"/>
    </source>
</evidence>
<protein>
    <submittedName>
        <fullName evidence="7">Putative HTH-type transcriptional regulator YdcR</fullName>
    </submittedName>
</protein>
<evidence type="ECO:0000256" key="5">
    <source>
        <dbReference type="ARBA" id="ARBA00023163"/>
    </source>
</evidence>
<sequence length="418" mass="47656">MNTINAMNTMKEISAEKFEQACSQYPKYQALAWVIEQAIHEGKFVHDQKLPAQRILADALNITHGTVTRAYALLEKKGIVDARLGDGTYVRQLHQTSNNTEKDLQNREYDFASSMQPMLGQQLYLAHMLKELSDDPGAVESVMTHAYQGLDRHKKAFLSWLASKGIEAGMPDICFTNGAQQGIFTCVQILTRNNDYILHEALTYPGLLHAAEASHVNTLGVPFSDDGLDLEILEKYCQQYHPKLLYITPNMQNPTNIRYTTQQLDRIIALSRQYDFYIVEDDVNYCLPEDWQRPIQQRAQDRVFYLSSLSKYVAGGLRIAYSLIPAQWQAAFNAHIHSQCWMLPTLNFELAARFLNSHEFNQNQAYLADEMRYRQNLFKDMAHRHGLTTRGGRPEYLAHAAGVSQSQPVQALIGDQPH</sequence>
<dbReference type="InterPro" id="IPR000524">
    <property type="entry name" value="Tscrpt_reg_HTH_GntR"/>
</dbReference>
<evidence type="ECO:0000256" key="1">
    <source>
        <dbReference type="ARBA" id="ARBA00005384"/>
    </source>
</evidence>
<dbReference type="RefSeq" id="WP_084193446.1">
    <property type="nucleotide sequence ID" value="NZ_FQXZ01000039.1"/>
</dbReference>
<evidence type="ECO:0000313" key="8">
    <source>
        <dbReference type="Proteomes" id="UP000184608"/>
    </source>
</evidence>
<dbReference type="SUPFAM" id="SSF53383">
    <property type="entry name" value="PLP-dependent transferases"/>
    <property type="match status" value="1"/>
</dbReference>
<dbReference type="InterPro" id="IPR036388">
    <property type="entry name" value="WH-like_DNA-bd_sf"/>
</dbReference>
<dbReference type="Pfam" id="PF00155">
    <property type="entry name" value="Aminotran_1_2"/>
    <property type="match status" value="1"/>
</dbReference>
<dbReference type="Proteomes" id="UP000184608">
    <property type="component" value="Unassembled WGS sequence"/>
</dbReference>
<keyword evidence="3" id="KW-0805">Transcription regulation</keyword>
<dbReference type="STRING" id="1216006.VA7868_03493"/>
<dbReference type="InterPro" id="IPR004839">
    <property type="entry name" value="Aminotransferase_I/II_large"/>
</dbReference>
<dbReference type="InterPro" id="IPR015421">
    <property type="entry name" value="PyrdxlP-dep_Trfase_major"/>
</dbReference>
<name>A0A1M6A6M5_9VIBR</name>
<feature type="domain" description="HTH gntR-type" evidence="6">
    <location>
        <begin position="25"/>
        <end position="93"/>
    </location>
</feature>
<dbReference type="InterPro" id="IPR036390">
    <property type="entry name" value="WH_DNA-bd_sf"/>
</dbReference>
<dbReference type="InterPro" id="IPR015424">
    <property type="entry name" value="PyrdxlP-dep_Trfase"/>
</dbReference>